<evidence type="ECO:0000256" key="1">
    <source>
        <dbReference type="SAM" id="Phobius"/>
    </source>
</evidence>
<dbReference type="AlphaFoldDB" id="A0A1I1NQK8"/>
<reference evidence="2 3" key="1">
    <citation type="submission" date="2016-10" db="EMBL/GenBank/DDBJ databases">
        <authorList>
            <person name="de Groot N.N."/>
        </authorList>
    </citation>
    <scope>NUCLEOTIDE SEQUENCE [LARGE SCALE GENOMIC DNA]</scope>
    <source>
        <strain evidence="2 3">DSM 12992</strain>
    </source>
</reference>
<keyword evidence="1" id="KW-0812">Transmembrane</keyword>
<evidence type="ECO:0000313" key="2">
    <source>
        <dbReference type="EMBL" id="SFC99954.1"/>
    </source>
</evidence>
<feature type="transmembrane region" description="Helical" evidence="1">
    <location>
        <begin position="64"/>
        <end position="83"/>
    </location>
</feature>
<feature type="transmembrane region" description="Helical" evidence="1">
    <location>
        <begin position="95"/>
        <end position="115"/>
    </location>
</feature>
<evidence type="ECO:0000313" key="3">
    <source>
        <dbReference type="Proteomes" id="UP000199263"/>
    </source>
</evidence>
<dbReference type="RefSeq" id="WP_090091710.1">
    <property type="nucleotide sequence ID" value="NZ_FOMG01000016.1"/>
</dbReference>
<keyword evidence="1" id="KW-0472">Membrane</keyword>
<gene>
    <name evidence="2" type="ORF">SAMN05421842_11648</name>
</gene>
<accession>A0A1I1NQK8</accession>
<dbReference type="EMBL" id="FOMG01000016">
    <property type="protein sequence ID" value="SFC99954.1"/>
    <property type="molecule type" value="Genomic_DNA"/>
</dbReference>
<dbReference type="STRING" id="119641.SAMN05421842_11648"/>
<name>A0A1I1NQK8_9CLOT</name>
<keyword evidence="3" id="KW-1185">Reference proteome</keyword>
<keyword evidence="1" id="KW-1133">Transmembrane helix</keyword>
<sequence length="126" mass="14454">MNNIKRCKLWLTVGIVFFLISVGSFIDKLYIDSVIKLLLSISFLGLALASSNIKDDTKNAINKFVAYIIHPIIITFIGTFFFVGIEDTFYKSKDVNISLCSINFFIIIFIINIFFKKNNISFKKHL</sequence>
<protein>
    <submittedName>
        <fullName evidence="2">Uncharacterized protein</fullName>
    </submittedName>
</protein>
<organism evidence="2 3">
    <name type="scientific">Clostridium uliginosum</name>
    <dbReference type="NCBI Taxonomy" id="119641"/>
    <lineage>
        <taxon>Bacteria</taxon>
        <taxon>Bacillati</taxon>
        <taxon>Bacillota</taxon>
        <taxon>Clostridia</taxon>
        <taxon>Eubacteriales</taxon>
        <taxon>Clostridiaceae</taxon>
        <taxon>Clostridium</taxon>
    </lineage>
</organism>
<feature type="transmembrane region" description="Helical" evidence="1">
    <location>
        <begin position="34"/>
        <end position="52"/>
    </location>
</feature>
<dbReference type="Proteomes" id="UP000199263">
    <property type="component" value="Unassembled WGS sequence"/>
</dbReference>
<proteinExistence type="predicted"/>